<protein>
    <submittedName>
        <fullName evidence="2">UrcA family protein</fullName>
    </submittedName>
</protein>
<keyword evidence="1" id="KW-0732">Signal</keyword>
<proteinExistence type="predicted"/>
<organism evidence="2 3">
    <name type="scientific">Croceibacterium salegens</name>
    <dbReference type="NCBI Taxonomy" id="1737568"/>
    <lineage>
        <taxon>Bacteria</taxon>
        <taxon>Pseudomonadati</taxon>
        <taxon>Pseudomonadota</taxon>
        <taxon>Alphaproteobacteria</taxon>
        <taxon>Sphingomonadales</taxon>
        <taxon>Erythrobacteraceae</taxon>
        <taxon>Croceibacterium</taxon>
    </lineage>
</organism>
<evidence type="ECO:0000256" key="1">
    <source>
        <dbReference type="SAM" id="SignalP"/>
    </source>
</evidence>
<keyword evidence="3" id="KW-1185">Reference proteome</keyword>
<feature type="signal peptide" evidence="1">
    <location>
        <begin position="1"/>
        <end position="23"/>
    </location>
</feature>
<dbReference type="InterPro" id="IPR030972">
    <property type="entry name" value="UrcA_uranyl"/>
</dbReference>
<feature type="chain" id="PRO_5026007297" evidence="1">
    <location>
        <begin position="24"/>
        <end position="98"/>
    </location>
</feature>
<dbReference type="AlphaFoldDB" id="A0A6I4SWX2"/>
<evidence type="ECO:0000313" key="2">
    <source>
        <dbReference type="EMBL" id="MXO60471.1"/>
    </source>
</evidence>
<dbReference type="RefSeq" id="WP_328598251.1">
    <property type="nucleotide sequence ID" value="NZ_WTYM01000052.1"/>
</dbReference>
<gene>
    <name evidence="2" type="ORF">GRI89_13075</name>
</gene>
<name>A0A6I4SWX2_9SPHN</name>
<dbReference type="EMBL" id="WTYM01000052">
    <property type="protein sequence ID" value="MXO60471.1"/>
    <property type="molecule type" value="Genomic_DNA"/>
</dbReference>
<dbReference type="NCBIfam" id="TIGR04433">
    <property type="entry name" value="UrcA_uranyl"/>
    <property type="match status" value="1"/>
</dbReference>
<evidence type="ECO:0000313" key="3">
    <source>
        <dbReference type="Proteomes" id="UP000433652"/>
    </source>
</evidence>
<sequence length="98" mass="10462">MTTRTLIIGCALAAALSATPTLAADRAAHVAYNDLDLSSADGQAELQARLDKAARKVCRFEDNGQVSTPADENACYRATRQKVDVQVAYLTSDFQRGG</sequence>
<dbReference type="Proteomes" id="UP000433652">
    <property type="component" value="Unassembled WGS sequence"/>
</dbReference>
<comment type="caution">
    <text evidence="2">The sequence shown here is derived from an EMBL/GenBank/DDBJ whole genome shotgun (WGS) entry which is preliminary data.</text>
</comment>
<reference evidence="2 3" key="1">
    <citation type="submission" date="2019-12" db="EMBL/GenBank/DDBJ databases">
        <title>Genomic-based taxomic classification of the family Erythrobacteraceae.</title>
        <authorList>
            <person name="Xu L."/>
        </authorList>
    </citation>
    <scope>NUCLEOTIDE SEQUENCE [LARGE SCALE GENOMIC DNA]</scope>
    <source>
        <strain evidence="2 3">MCCC 1K01500</strain>
    </source>
</reference>
<accession>A0A6I4SWX2</accession>